<evidence type="ECO:0000256" key="8">
    <source>
        <dbReference type="ARBA" id="ARBA00022848"/>
    </source>
</evidence>
<keyword evidence="5 13" id="KW-0349">Heme</keyword>
<dbReference type="InterPro" id="IPR036396">
    <property type="entry name" value="Cyt_P450_sf"/>
</dbReference>
<evidence type="ECO:0000256" key="4">
    <source>
        <dbReference type="ARBA" id="ARBA00010617"/>
    </source>
</evidence>
<dbReference type="AlphaFoldDB" id="A0AA88Y726"/>
<accession>A0AA88Y726</accession>
<evidence type="ECO:0000256" key="10">
    <source>
        <dbReference type="ARBA" id="ARBA00023004"/>
    </source>
</evidence>
<dbReference type="EMBL" id="VSWD01000006">
    <property type="protein sequence ID" value="KAK3099851.1"/>
    <property type="molecule type" value="Genomic_DNA"/>
</dbReference>
<keyword evidence="9 14" id="KW-0560">Oxidoreductase</keyword>
<dbReference type="Pfam" id="PF00067">
    <property type="entry name" value="p450"/>
    <property type="match status" value="1"/>
</dbReference>
<evidence type="ECO:0000256" key="1">
    <source>
        <dbReference type="ARBA" id="ARBA00001971"/>
    </source>
</evidence>
<evidence type="ECO:0000256" key="3">
    <source>
        <dbReference type="ARBA" id="ARBA00004406"/>
    </source>
</evidence>
<evidence type="ECO:0000256" key="13">
    <source>
        <dbReference type="PIRSR" id="PIRSR602401-1"/>
    </source>
</evidence>
<dbReference type="Proteomes" id="UP001186944">
    <property type="component" value="Unassembled WGS sequence"/>
</dbReference>
<evidence type="ECO:0000313" key="16">
    <source>
        <dbReference type="Proteomes" id="UP001186944"/>
    </source>
</evidence>
<sequence length="520" mass="59493">MAFLSTLLGLLSPKALVVGVIMGLITNYIYHRLKYKLPPGPWAIPLIGNWSIYSKTTMHREVAKLTDTYGPVIRIKFGPSDMIFLNSTEVVLEALVKKKADFGSRPSFKSAEIFSQGGKNIFFAPYSATWKFQKKVAGRALRYYMQGMQLENMINDVCGQIFERISKETEPVQINKILDKMVIHMLYSMCFGRKCNLEDKDVDRILQMNLELLDKFSSGFLEDIIPGMTSVYKTERWKEFEKITQDLISFLEGELKQHKDTFDSSNIRDYTDSILMAREEAETEEREEDAAMLSDVYIVQILSDIFFAGLDTTRMILDWFLSYMVSYPEYQDKCQEVIDKVLGLAGMLKAYKWKIFSGESKTAAVKDRPSLCFVEACIMETLRMGSVTAIGVPHSTICDTSVGGYDIPKGTMVVINHWALHNDRHYWKDVDTFNPYRYLTKDGKLDAKPENWLPFSAGRRVCLGEPVAKTELLLLASNLLRNFRFKAPSGEKYMTQWKCTFPGAEVPADYKVVVEKRTKD</sequence>
<gene>
    <name evidence="15" type="ORF">FSP39_010743</name>
</gene>
<evidence type="ECO:0000313" key="15">
    <source>
        <dbReference type="EMBL" id="KAK3099851.1"/>
    </source>
</evidence>
<feature type="binding site" description="axial binding residue" evidence="13">
    <location>
        <position position="462"/>
    </location>
    <ligand>
        <name>heme</name>
        <dbReference type="ChEBI" id="CHEBI:30413"/>
    </ligand>
    <ligandPart>
        <name>Fe</name>
        <dbReference type="ChEBI" id="CHEBI:18248"/>
    </ligandPart>
</feature>
<dbReference type="GO" id="GO:0005506">
    <property type="term" value="F:iron ion binding"/>
    <property type="evidence" value="ECO:0007669"/>
    <property type="project" value="InterPro"/>
</dbReference>
<keyword evidence="8" id="KW-0492">Microsome</keyword>
<dbReference type="GO" id="GO:0042446">
    <property type="term" value="P:hormone biosynthetic process"/>
    <property type="evidence" value="ECO:0007669"/>
    <property type="project" value="TreeGrafter"/>
</dbReference>
<keyword evidence="12" id="KW-0472">Membrane</keyword>
<name>A0AA88Y726_PINIB</name>
<dbReference type="PROSITE" id="PS00086">
    <property type="entry name" value="CYTOCHROME_P450"/>
    <property type="match status" value="1"/>
</dbReference>
<reference evidence="15" key="1">
    <citation type="submission" date="2019-08" db="EMBL/GenBank/DDBJ databases">
        <title>The improved chromosome-level genome for the pearl oyster Pinctada fucata martensii using PacBio sequencing and Hi-C.</title>
        <authorList>
            <person name="Zheng Z."/>
        </authorList>
    </citation>
    <scope>NUCLEOTIDE SEQUENCE</scope>
    <source>
        <strain evidence="15">ZZ-2019</strain>
        <tissue evidence="15">Adductor muscle</tissue>
    </source>
</reference>
<proteinExistence type="inferred from homology"/>
<comment type="caution">
    <text evidence="15">The sequence shown here is derived from an EMBL/GenBank/DDBJ whole genome shotgun (WGS) entry which is preliminary data.</text>
</comment>
<dbReference type="PRINTS" id="PR00385">
    <property type="entry name" value="P450"/>
</dbReference>
<evidence type="ECO:0000256" key="12">
    <source>
        <dbReference type="ARBA" id="ARBA00023136"/>
    </source>
</evidence>
<dbReference type="GO" id="GO:0042448">
    <property type="term" value="P:progesterone metabolic process"/>
    <property type="evidence" value="ECO:0007669"/>
    <property type="project" value="TreeGrafter"/>
</dbReference>
<evidence type="ECO:0008006" key="17">
    <source>
        <dbReference type="Google" id="ProtNLM"/>
    </source>
</evidence>
<evidence type="ECO:0000256" key="9">
    <source>
        <dbReference type="ARBA" id="ARBA00023002"/>
    </source>
</evidence>
<dbReference type="InterPro" id="IPR017972">
    <property type="entry name" value="Cyt_P450_CS"/>
</dbReference>
<dbReference type="InterPro" id="IPR002401">
    <property type="entry name" value="Cyt_P450_E_grp-I"/>
</dbReference>
<evidence type="ECO:0000256" key="7">
    <source>
        <dbReference type="ARBA" id="ARBA00022824"/>
    </source>
</evidence>
<protein>
    <recommendedName>
        <fullName evidence="17">Steroid 17-alpha-hydroxylase/17,20 lyase</fullName>
    </recommendedName>
</protein>
<organism evidence="15 16">
    <name type="scientific">Pinctada imbricata</name>
    <name type="common">Atlantic pearl-oyster</name>
    <name type="synonym">Pinctada martensii</name>
    <dbReference type="NCBI Taxonomy" id="66713"/>
    <lineage>
        <taxon>Eukaryota</taxon>
        <taxon>Metazoa</taxon>
        <taxon>Spiralia</taxon>
        <taxon>Lophotrochozoa</taxon>
        <taxon>Mollusca</taxon>
        <taxon>Bivalvia</taxon>
        <taxon>Autobranchia</taxon>
        <taxon>Pteriomorphia</taxon>
        <taxon>Pterioida</taxon>
        <taxon>Pterioidea</taxon>
        <taxon>Pteriidae</taxon>
        <taxon>Pinctada</taxon>
    </lineage>
</organism>
<dbReference type="PANTHER" id="PTHR24289">
    <property type="entry name" value="STEROID 17-ALPHA-HYDROXYLASE/17,20 LYASE"/>
    <property type="match status" value="1"/>
</dbReference>
<keyword evidence="6 13" id="KW-0479">Metal-binding</keyword>
<evidence type="ECO:0000256" key="2">
    <source>
        <dbReference type="ARBA" id="ARBA00004174"/>
    </source>
</evidence>
<evidence type="ECO:0000256" key="14">
    <source>
        <dbReference type="RuleBase" id="RU000461"/>
    </source>
</evidence>
<evidence type="ECO:0000256" key="6">
    <source>
        <dbReference type="ARBA" id="ARBA00022723"/>
    </source>
</evidence>
<dbReference type="PANTHER" id="PTHR24289:SF20">
    <property type="entry name" value="STEROID 17-ALPHA-HYDROXYLASE_17,20 LYASE"/>
    <property type="match status" value="1"/>
</dbReference>
<comment type="cofactor">
    <cofactor evidence="1 13">
        <name>heme</name>
        <dbReference type="ChEBI" id="CHEBI:30413"/>
    </cofactor>
</comment>
<dbReference type="GO" id="GO:0004508">
    <property type="term" value="F:steroid 17-alpha-monooxygenase activity"/>
    <property type="evidence" value="ECO:0007669"/>
    <property type="project" value="TreeGrafter"/>
</dbReference>
<keyword evidence="7" id="KW-0256">Endoplasmic reticulum</keyword>
<evidence type="ECO:0000256" key="5">
    <source>
        <dbReference type="ARBA" id="ARBA00022617"/>
    </source>
</evidence>
<dbReference type="Gene3D" id="1.10.630.10">
    <property type="entry name" value="Cytochrome P450"/>
    <property type="match status" value="1"/>
</dbReference>
<keyword evidence="11 14" id="KW-0503">Monooxygenase</keyword>
<keyword evidence="10 13" id="KW-0408">Iron</keyword>
<dbReference type="PRINTS" id="PR00463">
    <property type="entry name" value="EP450I"/>
</dbReference>
<evidence type="ECO:0000256" key="11">
    <source>
        <dbReference type="ARBA" id="ARBA00023033"/>
    </source>
</evidence>
<dbReference type="SUPFAM" id="SSF48264">
    <property type="entry name" value="Cytochrome P450"/>
    <property type="match status" value="1"/>
</dbReference>
<dbReference type="GO" id="GO:0020037">
    <property type="term" value="F:heme binding"/>
    <property type="evidence" value="ECO:0007669"/>
    <property type="project" value="InterPro"/>
</dbReference>
<dbReference type="InterPro" id="IPR001128">
    <property type="entry name" value="Cyt_P450"/>
</dbReference>
<comment type="subcellular location">
    <subcellularLocation>
        <location evidence="3">Endoplasmic reticulum membrane</location>
        <topology evidence="3">Peripheral membrane protein</topology>
    </subcellularLocation>
    <subcellularLocation>
        <location evidence="2">Microsome membrane</location>
        <topology evidence="2">Peripheral membrane protein</topology>
    </subcellularLocation>
</comment>
<dbReference type="GO" id="GO:0005789">
    <property type="term" value="C:endoplasmic reticulum membrane"/>
    <property type="evidence" value="ECO:0007669"/>
    <property type="project" value="UniProtKB-SubCell"/>
</dbReference>
<dbReference type="FunFam" id="1.10.630.10:FF:000238">
    <property type="entry name" value="Cytochrome P450 2A6"/>
    <property type="match status" value="1"/>
</dbReference>
<keyword evidence="16" id="KW-1185">Reference proteome</keyword>
<comment type="similarity">
    <text evidence="4 14">Belongs to the cytochrome P450 family.</text>
</comment>